<organism evidence="1 2">
    <name type="scientific">Marinomonas piezotolerans</name>
    <dbReference type="NCBI Taxonomy" id="2213058"/>
    <lineage>
        <taxon>Bacteria</taxon>
        <taxon>Pseudomonadati</taxon>
        <taxon>Pseudomonadota</taxon>
        <taxon>Gammaproteobacteria</taxon>
        <taxon>Oceanospirillales</taxon>
        <taxon>Oceanospirillaceae</taxon>
        <taxon>Marinomonas</taxon>
    </lineage>
</organism>
<evidence type="ECO:0008006" key="3">
    <source>
        <dbReference type="Google" id="ProtNLM"/>
    </source>
</evidence>
<accession>A0A370U956</accession>
<dbReference type="OrthoDB" id="6107566at2"/>
<proteinExistence type="predicted"/>
<dbReference type="RefSeq" id="WP_115467541.1">
    <property type="nucleotide sequence ID" value="NZ_QKRA01000003.1"/>
</dbReference>
<sequence length="64" mass="6774">MNNVTNVSTSYAMEMMGVAMAKTQQEEQGRQSLQLLESAASSAQQIQASAPSTGNVGQNINIKV</sequence>
<comment type="caution">
    <text evidence="1">The sequence shown here is derived from an EMBL/GenBank/DDBJ whole genome shotgun (WGS) entry which is preliminary data.</text>
</comment>
<dbReference type="Proteomes" id="UP000254326">
    <property type="component" value="Unassembled WGS sequence"/>
</dbReference>
<gene>
    <name evidence="1" type="ORF">DN730_07680</name>
</gene>
<evidence type="ECO:0000313" key="1">
    <source>
        <dbReference type="EMBL" id="RDL44278.1"/>
    </source>
</evidence>
<dbReference type="EMBL" id="QKRA01000003">
    <property type="protein sequence ID" value="RDL44278.1"/>
    <property type="molecule type" value="Genomic_DNA"/>
</dbReference>
<protein>
    <recommendedName>
        <fullName evidence="3">Motility protein</fullName>
    </recommendedName>
</protein>
<dbReference type="AlphaFoldDB" id="A0A370U956"/>
<reference evidence="1 2" key="1">
    <citation type="submission" date="2018-06" db="EMBL/GenBank/DDBJ databases">
        <title>Marinomonas sp. YLB-05 draft genome sequence.</title>
        <authorList>
            <person name="Yu L."/>
            <person name="Tang X."/>
        </authorList>
    </citation>
    <scope>NUCLEOTIDE SEQUENCE [LARGE SCALE GENOMIC DNA]</scope>
    <source>
        <strain evidence="1 2">YLB-05</strain>
    </source>
</reference>
<keyword evidence="2" id="KW-1185">Reference proteome</keyword>
<evidence type="ECO:0000313" key="2">
    <source>
        <dbReference type="Proteomes" id="UP000254326"/>
    </source>
</evidence>
<name>A0A370U956_9GAMM</name>